<accession>A0A1A7QQ19</accession>
<feature type="signal peptide" evidence="1">
    <location>
        <begin position="1"/>
        <end position="21"/>
    </location>
</feature>
<dbReference type="Proteomes" id="UP000248987">
    <property type="component" value="Unassembled WGS sequence"/>
</dbReference>
<keyword evidence="1" id="KW-0732">Signal</keyword>
<reference evidence="2 3" key="1">
    <citation type="submission" date="2018-06" db="EMBL/GenBank/DDBJ databases">
        <title>Genomic Encyclopedia of Archaeal and Bacterial Type Strains, Phase II (KMG-II): from individual species to whole genera.</title>
        <authorList>
            <person name="Goeker M."/>
        </authorList>
    </citation>
    <scope>NUCLEOTIDE SEQUENCE [LARGE SCALE GENOMIC DNA]</scope>
    <source>
        <strain evidence="2 3">DSM 12408</strain>
    </source>
</reference>
<evidence type="ECO:0008006" key="4">
    <source>
        <dbReference type="Google" id="ProtNLM"/>
    </source>
</evidence>
<name>A0A1A7QQ19_9FLAO</name>
<keyword evidence="3" id="KW-1185">Reference proteome</keyword>
<evidence type="ECO:0000313" key="3">
    <source>
        <dbReference type="Proteomes" id="UP000248987"/>
    </source>
</evidence>
<feature type="chain" id="PRO_5030025364" description="Lipocalin-like protein" evidence="1">
    <location>
        <begin position="22"/>
        <end position="138"/>
    </location>
</feature>
<evidence type="ECO:0000256" key="1">
    <source>
        <dbReference type="SAM" id="SignalP"/>
    </source>
</evidence>
<sequence>MKVRILTLFLTLGLVICISCNNDDDSSQNETLIGSWNLKTAKAGLLGIDEDFETGIITWAFNNQNLTVVNNTTDENSYSGYESGTYSYSIVESNGNSYITINNAEVGKYILSKNNLTINENELQSGSGNDGFILAFER</sequence>
<organism evidence="2 3">
    <name type="scientific">Gelidibacter algens</name>
    <dbReference type="NCBI Taxonomy" id="49280"/>
    <lineage>
        <taxon>Bacteria</taxon>
        <taxon>Pseudomonadati</taxon>
        <taxon>Bacteroidota</taxon>
        <taxon>Flavobacteriia</taxon>
        <taxon>Flavobacteriales</taxon>
        <taxon>Flavobacteriaceae</taxon>
        <taxon>Gelidibacter</taxon>
    </lineage>
</organism>
<dbReference type="EMBL" id="QLLQ01000016">
    <property type="protein sequence ID" value="RAJ19987.1"/>
    <property type="molecule type" value="Genomic_DNA"/>
</dbReference>
<dbReference type="OrthoDB" id="1201884at2"/>
<dbReference type="RefSeq" id="WP_066438107.1">
    <property type="nucleotide sequence ID" value="NZ_LZRN01000054.1"/>
</dbReference>
<dbReference type="AlphaFoldDB" id="A0A1A7QQ19"/>
<protein>
    <recommendedName>
        <fullName evidence="4">Lipocalin-like protein</fullName>
    </recommendedName>
</protein>
<comment type="caution">
    <text evidence="2">The sequence shown here is derived from an EMBL/GenBank/DDBJ whole genome shotgun (WGS) entry which is preliminary data.</text>
</comment>
<gene>
    <name evidence="2" type="ORF">LX77_03201</name>
</gene>
<evidence type="ECO:0000313" key="2">
    <source>
        <dbReference type="EMBL" id="RAJ19987.1"/>
    </source>
</evidence>
<proteinExistence type="predicted"/>